<evidence type="ECO:0000256" key="5">
    <source>
        <dbReference type="ARBA" id="ARBA00022727"/>
    </source>
</evidence>
<dbReference type="GO" id="GO:0005524">
    <property type="term" value="F:ATP binding"/>
    <property type="evidence" value="ECO:0007669"/>
    <property type="project" value="UniProtKB-UniRule"/>
</dbReference>
<evidence type="ECO:0000256" key="1">
    <source>
        <dbReference type="ARBA" id="ARBA00009776"/>
    </source>
</evidence>
<organism evidence="12 13">
    <name type="scientific">Actinokineospora auranticolor</name>
    <dbReference type="NCBI Taxonomy" id="155976"/>
    <lineage>
        <taxon>Bacteria</taxon>
        <taxon>Bacillati</taxon>
        <taxon>Actinomycetota</taxon>
        <taxon>Actinomycetes</taxon>
        <taxon>Pseudonocardiales</taxon>
        <taxon>Pseudonocardiaceae</taxon>
        <taxon>Actinokineospora</taxon>
    </lineage>
</organism>
<evidence type="ECO:0000256" key="3">
    <source>
        <dbReference type="ARBA" id="ARBA00017144"/>
    </source>
</evidence>
<keyword evidence="8 10" id="KW-0067">ATP-binding</keyword>
<evidence type="ECO:0000313" key="12">
    <source>
        <dbReference type="EMBL" id="PPK66192.1"/>
    </source>
</evidence>
<dbReference type="AlphaFoldDB" id="A0A2S6GLT1"/>
<comment type="catalytic activity">
    <reaction evidence="9 10">
        <text>dTMP + ATP = dTDP + ADP</text>
        <dbReference type="Rhea" id="RHEA:13517"/>
        <dbReference type="ChEBI" id="CHEBI:30616"/>
        <dbReference type="ChEBI" id="CHEBI:58369"/>
        <dbReference type="ChEBI" id="CHEBI:63528"/>
        <dbReference type="ChEBI" id="CHEBI:456216"/>
        <dbReference type="EC" id="2.7.4.9"/>
    </reaction>
</comment>
<comment type="caution">
    <text evidence="10">Lacks conserved residue(s) required for the propagation of feature annotation.</text>
</comment>
<dbReference type="InterPro" id="IPR018094">
    <property type="entry name" value="Thymidylate_kinase"/>
</dbReference>
<evidence type="ECO:0000256" key="7">
    <source>
        <dbReference type="ARBA" id="ARBA00022777"/>
    </source>
</evidence>
<dbReference type="PANTHER" id="PTHR10344:SF4">
    <property type="entry name" value="UMP-CMP KINASE 2, MITOCHONDRIAL"/>
    <property type="match status" value="1"/>
</dbReference>
<evidence type="ECO:0000256" key="2">
    <source>
        <dbReference type="ARBA" id="ARBA00012980"/>
    </source>
</evidence>
<dbReference type="GO" id="GO:0005737">
    <property type="term" value="C:cytoplasm"/>
    <property type="evidence" value="ECO:0007669"/>
    <property type="project" value="TreeGrafter"/>
</dbReference>
<evidence type="ECO:0000259" key="11">
    <source>
        <dbReference type="Pfam" id="PF02223"/>
    </source>
</evidence>
<dbReference type="Pfam" id="PF02223">
    <property type="entry name" value="Thymidylate_kin"/>
    <property type="match status" value="1"/>
</dbReference>
<dbReference type="Proteomes" id="UP000239203">
    <property type="component" value="Unassembled WGS sequence"/>
</dbReference>
<dbReference type="SUPFAM" id="SSF52540">
    <property type="entry name" value="P-loop containing nucleoside triphosphate hydrolases"/>
    <property type="match status" value="1"/>
</dbReference>
<dbReference type="NCBIfam" id="TIGR00041">
    <property type="entry name" value="DTMP_kinase"/>
    <property type="match status" value="1"/>
</dbReference>
<dbReference type="GO" id="GO:0006233">
    <property type="term" value="P:dTDP biosynthetic process"/>
    <property type="evidence" value="ECO:0007669"/>
    <property type="project" value="InterPro"/>
</dbReference>
<accession>A0A2S6GLT1</accession>
<keyword evidence="5 10" id="KW-0545">Nucleotide biosynthesis</keyword>
<evidence type="ECO:0000256" key="8">
    <source>
        <dbReference type="ARBA" id="ARBA00022840"/>
    </source>
</evidence>
<dbReference type="PANTHER" id="PTHR10344">
    <property type="entry name" value="THYMIDYLATE KINASE"/>
    <property type="match status" value="1"/>
</dbReference>
<dbReference type="GO" id="GO:0006227">
    <property type="term" value="P:dUDP biosynthetic process"/>
    <property type="evidence" value="ECO:0007669"/>
    <property type="project" value="TreeGrafter"/>
</dbReference>
<dbReference type="RefSeq" id="WP_104480662.1">
    <property type="nucleotide sequence ID" value="NZ_CP154825.1"/>
</dbReference>
<evidence type="ECO:0000313" key="13">
    <source>
        <dbReference type="Proteomes" id="UP000239203"/>
    </source>
</evidence>
<evidence type="ECO:0000256" key="9">
    <source>
        <dbReference type="ARBA" id="ARBA00048743"/>
    </source>
</evidence>
<gene>
    <name evidence="10" type="primary">tmk</name>
    <name evidence="12" type="ORF">CLV40_111156</name>
</gene>
<dbReference type="EC" id="2.7.4.9" evidence="2 10"/>
<reference evidence="12 13" key="1">
    <citation type="submission" date="2018-02" db="EMBL/GenBank/DDBJ databases">
        <title>Genomic Encyclopedia of Archaeal and Bacterial Type Strains, Phase II (KMG-II): from individual species to whole genera.</title>
        <authorList>
            <person name="Goeker M."/>
        </authorList>
    </citation>
    <scope>NUCLEOTIDE SEQUENCE [LARGE SCALE GENOMIC DNA]</scope>
    <source>
        <strain evidence="12 13">YU 961-1</strain>
    </source>
</reference>
<protein>
    <recommendedName>
        <fullName evidence="3 10">Thymidylate kinase</fullName>
        <ecNumber evidence="2 10">2.7.4.9</ecNumber>
    </recommendedName>
    <alternativeName>
        <fullName evidence="10">dTMP kinase</fullName>
    </alternativeName>
</protein>
<dbReference type="OrthoDB" id="4549048at2"/>
<dbReference type="GO" id="GO:0006235">
    <property type="term" value="P:dTTP biosynthetic process"/>
    <property type="evidence" value="ECO:0007669"/>
    <property type="project" value="UniProtKB-UniRule"/>
</dbReference>
<comment type="similarity">
    <text evidence="1 10">Belongs to the thymidylate kinase family.</text>
</comment>
<dbReference type="GO" id="GO:0004798">
    <property type="term" value="F:dTMP kinase activity"/>
    <property type="evidence" value="ECO:0007669"/>
    <property type="project" value="UniProtKB-UniRule"/>
</dbReference>
<sequence>MTGPLLDEPRRLPGTLITLDGPGGVGKSTAARLVAETLTAAGLPVHATSQPSRAPLGELARHGTDTYRGMALACLCAADRHHQLATEIVPALREGQVVVCDRYVASSLVLQGLDGLSAQVVWQLNHGVYRPDLSVILTGDAGVIDARLRARGGHSRFERAEDNSELETGLYVHAVVDLQQRGWPVAALDATTDPPEKIAAAIVSLIHQVLTEKSAACL</sequence>
<dbReference type="InterPro" id="IPR027417">
    <property type="entry name" value="P-loop_NTPase"/>
</dbReference>
<evidence type="ECO:0000256" key="6">
    <source>
        <dbReference type="ARBA" id="ARBA00022741"/>
    </source>
</evidence>
<dbReference type="HAMAP" id="MF_00165">
    <property type="entry name" value="Thymidylate_kinase"/>
    <property type="match status" value="1"/>
</dbReference>
<keyword evidence="6 10" id="KW-0547">Nucleotide-binding</keyword>
<proteinExistence type="inferred from homology"/>
<dbReference type="InterPro" id="IPR039430">
    <property type="entry name" value="Thymidylate_kin-like_dom"/>
</dbReference>
<keyword evidence="13" id="KW-1185">Reference proteome</keyword>
<keyword evidence="7 10" id="KW-0418">Kinase</keyword>
<name>A0A2S6GLT1_9PSEU</name>
<dbReference type="Gene3D" id="3.40.50.300">
    <property type="entry name" value="P-loop containing nucleotide triphosphate hydrolases"/>
    <property type="match status" value="1"/>
</dbReference>
<dbReference type="EMBL" id="PTIX01000011">
    <property type="protein sequence ID" value="PPK66192.1"/>
    <property type="molecule type" value="Genomic_DNA"/>
</dbReference>
<keyword evidence="4 10" id="KW-0808">Transferase</keyword>
<comment type="caution">
    <text evidence="12">The sequence shown here is derived from an EMBL/GenBank/DDBJ whole genome shotgun (WGS) entry which is preliminary data.</text>
</comment>
<evidence type="ECO:0000256" key="10">
    <source>
        <dbReference type="HAMAP-Rule" id="MF_00165"/>
    </source>
</evidence>
<comment type="function">
    <text evidence="10">Phosphorylation of dTMP to form dTDP in both de novo and salvage pathways of dTTP synthesis.</text>
</comment>
<dbReference type="CDD" id="cd01672">
    <property type="entry name" value="TMPK"/>
    <property type="match status" value="1"/>
</dbReference>
<feature type="domain" description="Thymidylate kinase-like" evidence="11">
    <location>
        <begin position="19"/>
        <end position="163"/>
    </location>
</feature>
<evidence type="ECO:0000256" key="4">
    <source>
        <dbReference type="ARBA" id="ARBA00022679"/>
    </source>
</evidence>